<accession>A0ACB8QPA9</accession>
<name>A0ACB8QPA9_9AGAM</name>
<evidence type="ECO:0000313" key="1">
    <source>
        <dbReference type="EMBL" id="KAI0033673.1"/>
    </source>
</evidence>
<evidence type="ECO:0000313" key="2">
    <source>
        <dbReference type="Proteomes" id="UP000814128"/>
    </source>
</evidence>
<organism evidence="1 2">
    <name type="scientific">Vararia minispora EC-137</name>
    <dbReference type="NCBI Taxonomy" id="1314806"/>
    <lineage>
        <taxon>Eukaryota</taxon>
        <taxon>Fungi</taxon>
        <taxon>Dikarya</taxon>
        <taxon>Basidiomycota</taxon>
        <taxon>Agaricomycotina</taxon>
        <taxon>Agaricomycetes</taxon>
        <taxon>Russulales</taxon>
        <taxon>Lachnocladiaceae</taxon>
        <taxon>Vararia</taxon>
    </lineage>
</organism>
<proteinExistence type="predicted"/>
<reference evidence="1" key="2">
    <citation type="journal article" date="2022" name="New Phytol.">
        <title>Evolutionary transition to the ectomycorrhizal habit in the genomes of a hyperdiverse lineage of mushroom-forming fungi.</title>
        <authorList>
            <person name="Looney B."/>
            <person name="Miyauchi S."/>
            <person name="Morin E."/>
            <person name="Drula E."/>
            <person name="Courty P.E."/>
            <person name="Kohler A."/>
            <person name="Kuo A."/>
            <person name="LaButti K."/>
            <person name="Pangilinan J."/>
            <person name="Lipzen A."/>
            <person name="Riley R."/>
            <person name="Andreopoulos W."/>
            <person name="He G."/>
            <person name="Johnson J."/>
            <person name="Nolan M."/>
            <person name="Tritt A."/>
            <person name="Barry K.W."/>
            <person name="Grigoriev I.V."/>
            <person name="Nagy L.G."/>
            <person name="Hibbett D."/>
            <person name="Henrissat B."/>
            <person name="Matheny P.B."/>
            <person name="Labbe J."/>
            <person name="Martin F.M."/>
        </authorList>
    </citation>
    <scope>NUCLEOTIDE SEQUENCE</scope>
    <source>
        <strain evidence="1">EC-137</strain>
    </source>
</reference>
<dbReference type="Proteomes" id="UP000814128">
    <property type="component" value="Unassembled WGS sequence"/>
</dbReference>
<sequence>STFAEALERNFPRFRRCCQDNLGSRRAVESMARSALQSGLSVCIDRTNIDQTQRSHWVDIAGEFPGVPVRIIVFDTPYGICAQRLRTRHGHPTITRVETALRVLAQFASTYQPPEPHEGYDRLLQLGLADQSPSYSEERILDILQKLREASTTTAP</sequence>
<reference evidence="1" key="1">
    <citation type="submission" date="2021-02" db="EMBL/GenBank/DDBJ databases">
        <authorList>
            <consortium name="DOE Joint Genome Institute"/>
            <person name="Ahrendt S."/>
            <person name="Looney B.P."/>
            <person name="Miyauchi S."/>
            <person name="Morin E."/>
            <person name="Drula E."/>
            <person name="Courty P.E."/>
            <person name="Chicoki N."/>
            <person name="Fauchery L."/>
            <person name="Kohler A."/>
            <person name="Kuo A."/>
            <person name="Labutti K."/>
            <person name="Pangilinan J."/>
            <person name="Lipzen A."/>
            <person name="Riley R."/>
            <person name="Andreopoulos W."/>
            <person name="He G."/>
            <person name="Johnson J."/>
            <person name="Barry K.W."/>
            <person name="Grigoriev I.V."/>
            <person name="Nagy L."/>
            <person name="Hibbett D."/>
            <person name="Henrissat B."/>
            <person name="Matheny P.B."/>
            <person name="Labbe J."/>
            <person name="Martin F."/>
        </authorList>
    </citation>
    <scope>NUCLEOTIDE SEQUENCE</scope>
    <source>
        <strain evidence="1">EC-137</strain>
    </source>
</reference>
<keyword evidence="2" id="KW-1185">Reference proteome</keyword>
<protein>
    <submittedName>
        <fullName evidence="1">AAA domain-containing protein</fullName>
    </submittedName>
</protein>
<comment type="caution">
    <text evidence="1">The sequence shown here is derived from an EMBL/GenBank/DDBJ whole genome shotgun (WGS) entry which is preliminary data.</text>
</comment>
<gene>
    <name evidence="1" type="ORF">K488DRAFT_17823</name>
</gene>
<feature type="non-terminal residue" evidence="1">
    <location>
        <position position="1"/>
    </location>
</feature>
<dbReference type="EMBL" id="MU273514">
    <property type="protein sequence ID" value="KAI0033673.1"/>
    <property type="molecule type" value="Genomic_DNA"/>
</dbReference>
<feature type="non-terminal residue" evidence="1">
    <location>
        <position position="156"/>
    </location>
</feature>